<feature type="transmembrane region" description="Helical" evidence="8">
    <location>
        <begin position="95"/>
        <end position="116"/>
    </location>
</feature>
<evidence type="ECO:0000313" key="10">
    <source>
        <dbReference type="EMBL" id="NPT55793.1"/>
    </source>
</evidence>
<keyword evidence="3 8" id="KW-0812">Transmembrane</keyword>
<evidence type="ECO:0000313" key="11">
    <source>
        <dbReference type="Proteomes" id="UP000655523"/>
    </source>
</evidence>
<feature type="domain" description="Potassium channel" evidence="9">
    <location>
        <begin position="36"/>
        <end position="117"/>
    </location>
</feature>
<evidence type="ECO:0000256" key="7">
    <source>
        <dbReference type="ARBA" id="ARBA00023303"/>
    </source>
</evidence>
<sequence>MEENARNSSQAPLKAGHVFEEFARTLWQLRAPLAVLLVLFLLLSTVMYYVGGLVESASRAPSSFGQTLYFCMVTALTIGYGDVVPTTTLGRIDSVLLGMQGVLVTSMVTAAFVHAVQETARRAGRQGEAQVSPKPPTHP</sequence>
<dbReference type="PRINTS" id="PR00169">
    <property type="entry name" value="KCHANNEL"/>
</dbReference>
<reference evidence="10 11" key="1">
    <citation type="submission" date="2019-11" db="EMBL/GenBank/DDBJ databases">
        <title>Metabolism of dissolved organic matter in forest soils.</title>
        <authorList>
            <person name="Cyle K.T."/>
            <person name="Wilhelm R.C."/>
            <person name="Martinez C.E."/>
        </authorList>
    </citation>
    <scope>NUCLEOTIDE SEQUENCE [LARGE SCALE GENOMIC DNA]</scope>
    <source>
        <strain evidence="10 11">5N</strain>
    </source>
</reference>
<evidence type="ECO:0000259" key="9">
    <source>
        <dbReference type="Pfam" id="PF07885"/>
    </source>
</evidence>
<evidence type="ECO:0000256" key="4">
    <source>
        <dbReference type="ARBA" id="ARBA00022989"/>
    </source>
</evidence>
<dbReference type="GO" id="GO:0008076">
    <property type="term" value="C:voltage-gated potassium channel complex"/>
    <property type="evidence" value="ECO:0007669"/>
    <property type="project" value="InterPro"/>
</dbReference>
<keyword evidence="7 10" id="KW-0407">Ion channel</keyword>
<keyword evidence="6 8" id="KW-0472">Membrane</keyword>
<evidence type="ECO:0000256" key="2">
    <source>
        <dbReference type="ARBA" id="ARBA00022448"/>
    </source>
</evidence>
<dbReference type="Gene3D" id="1.10.287.70">
    <property type="match status" value="1"/>
</dbReference>
<feature type="transmembrane region" description="Helical" evidence="8">
    <location>
        <begin position="31"/>
        <end position="51"/>
    </location>
</feature>
<dbReference type="InterPro" id="IPR013099">
    <property type="entry name" value="K_chnl_dom"/>
</dbReference>
<dbReference type="EMBL" id="WOEZ01000074">
    <property type="protein sequence ID" value="NPT55793.1"/>
    <property type="molecule type" value="Genomic_DNA"/>
</dbReference>
<evidence type="ECO:0000256" key="8">
    <source>
        <dbReference type="SAM" id="Phobius"/>
    </source>
</evidence>
<comment type="subcellular location">
    <subcellularLocation>
        <location evidence="1">Membrane</location>
        <topology evidence="1">Multi-pass membrane protein</topology>
    </subcellularLocation>
</comment>
<dbReference type="PANTHER" id="PTHR11537">
    <property type="entry name" value="VOLTAGE-GATED POTASSIUM CHANNEL"/>
    <property type="match status" value="1"/>
</dbReference>
<dbReference type="SUPFAM" id="SSF81324">
    <property type="entry name" value="Voltage-gated potassium channels"/>
    <property type="match status" value="1"/>
</dbReference>
<dbReference type="PANTHER" id="PTHR11537:SF254">
    <property type="entry name" value="POTASSIUM VOLTAGE-GATED CHANNEL PROTEIN SHAB"/>
    <property type="match status" value="1"/>
</dbReference>
<evidence type="ECO:0000256" key="5">
    <source>
        <dbReference type="ARBA" id="ARBA00023065"/>
    </source>
</evidence>
<proteinExistence type="predicted"/>
<keyword evidence="11" id="KW-1185">Reference proteome</keyword>
<keyword evidence="5" id="KW-0406">Ion transport</keyword>
<gene>
    <name evidence="10" type="ORF">GNZ13_14595</name>
</gene>
<evidence type="ECO:0000256" key="3">
    <source>
        <dbReference type="ARBA" id="ARBA00022692"/>
    </source>
</evidence>
<organism evidence="10 11">
    <name type="scientific">Paraburkholderia elongata</name>
    <dbReference type="NCBI Taxonomy" id="2675747"/>
    <lineage>
        <taxon>Bacteria</taxon>
        <taxon>Pseudomonadati</taxon>
        <taxon>Pseudomonadota</taxon>
        <taxon>Betaproteobacteria</taxon>
        <taxon>Burkholderiales</taxon>
        <taxon>Burkholderiaceae</taxon>
        <taxon>Paraburkholderia</taxon>
    </lineage>
</organism>
<evidence type="ECO:0000256" key="6">
    <source>
        <dbReference type="ARBA" id="ARBA00023136"/>
    </source>
</evidence>
<dbReference type="RefSeq" id="WP_172165397.1">
    <property type="nucleotide sequence ID" value="NZ_WOEZ01000074.1"/>
</dbReference>
<keyword evidence="2" id="KW-0813">Transport</keyword>
<protein>
    <submittedName>
        <fullName evidence="10">Two pore domain potassium channel family protein</fullName>
    </submittedName>
</protein>
<comment type="caution">
    <text evidence="10">The sequence shown here is derived from an EMBL/GenBank/DDBJ whole genome shotgun (WGS) entry which is preliminary data.</text>
</comment>
<keyword evidence="4 8" id="KW-1133">Transmembrane helix</keyword>
<accession>A0A972NP13</accession>
<name>A0A972NP13_9BURK</name>
<dbReference type="InterPro" id="IPR028325">
    <property type="entry name" value="VG_K_chnl"/>
</dbReference>
<dbReference type="AlphaFoldDB" id="A0A972NP13"/>
<evidence type="ECO:0000256" key="1">
    <source>
        <dbReference type="ARBA" id="ARBA00004141"/>
    </source>
</evidence>
<dbReference type="GO" id="GO:0005249">
    <property type="term" value="F:voltage-gated potassium channel activity"/>
    <property type="evidence" value="ECO:0007669"/>
    <property type="project" value="InterPro"/>
</dbReference>
<feature type="transmembrane region" description="Helical" evidence="8">
    <location>
        <begin position="63"/>
        <end position="83"/>
    </location>
</feature>
<dbReference type="Proteomes" id="UP000655523">
    <property type="component" value="Unassembled WGS sequence"/>
</dbReference>
<dbReference type="GO" id="GO:0001508">
    <property type="term" value="P:action potential"/>
    <property type="evidence" value="ECO:0007669"/>
    <property type="project" value="TreeGrafter"/>
</dbReference>
<dbReference type="Pfam" id="PF07885">
    <property type="entry name" value="Ion_trans_2"/>
    <property type="match status" value="1"/>
</dbReference>